<gene>
    <name evidence="2" type="ORF">F5Z01DRAFT_595255</name>
</gene>
<feature type="non-terminal residue" evidence="2">
    <location>
        <position position="1"/>
    </location>
</feature>
<evidence type="ECO:0000256" key="1">
    <source>
        <dbReference type="SAM" id="MobiDB-lite"/>
    </source>
</evidence>
<accession>A0A9P7ZCE6</accession>
<feature type="region of interest" description="Disordered" evidence="1">
    <location>
        <begin position="1"/>
        <end position="28"/>
    </location>
</feature>
<organism evidence="2 3">
    <name type="scientific">Emericellopsis atlantica</name>
    <dbReference type="NCBI Taxonomy" id="2614577"/>
    <lineage>
        <taxon>Eukaryota</taxon>
        <taxon>Fungi</taxon>
        <taxon>Dikarya</taxon>
        <taxon>Ascomycota</taxon>
        <taxon>Pezizomycotina</taxon>
        <taxon>Sordariomycetes</taxon>
        <taxon>Hypocreomycetidae</taxon>
        <taxon>Hypocreales</taxon>
        <taxon>Bionectriaceae</taxon>
        <taxon>Emericellopsis</taxon>
    </lineage>
</organism>
<keyword evidence="3" id="KW-1185">Reference proteome</keyword>
<reference evidence="2" key="1">
    <citation type="journal article" date="2021" name="IMA Fungus">
        <title>Genomic characterization of three marine fungi, including Emericellopsis atlantica sp. nov. with signatures of a generalist lifestyle and marine biomass degradation.</title>
        <authorList>
            <person name="Hagestad O.C."/>
            <person name="Hou L."/>
            <person name="Andersen J.H."/>
            <person name="Hansen E.H."/>
            <person name="Altermark B."/>
            <person name="Li C."/>
            <person name="Kuhnert E."/>
            <person name="Cox R.J."/>
            <person name="Crous P.W."/>
            <person name="Spatafora J.W."/>
            <person name="Lail K."/>
            <person name="Amirebrahimi M."/>
            <person name="Lipzen A."/>
            <person name="Pangilinan J."/>
            <person name="Andreopoulos W."/>
            <person name="Hayes R.D."/>
            <person name="Ng V."/>
            <person name="Grigoriev I.V."/>
            <person name="Jackson S.A."/>
            <person name="Sutton T.D.S."/>
            <person name="Dobson A.D.W."/>
            <person name="Rama T."/>
        </authorList>
    </citation>
    <scope>NUCLEOTIDE SEQUENCE</scope>
    <source>
        <strain evidence="2">TS7</strain>
    </source>
</reference>
<evidence type="ECO:0000313" key="3">
    <source>
        <dbReference type="Proteomes" id="UP000887229"/>
    </source>
</evidence>
<evidence type="ECO:0000313" key="2">
    <source>
        <dbReference type="EMBL" id="KAG9249400.1"/>
    </source>
</evidence>
<feature type="compositionally biased region" description="Basic and acidic residues" evidence="1">
    <location>
        <begin position="19"/>
        <end position="28"/>
    </location>
</feature>
<dbReference type="RefSeq" id="XP_046113324.1">
    <property type="nucleotide sequence ID" value="XM_046260732.1"/>
</dbReference>
<feature type="non-terminal residue" evidence="2">
    <location>
        <position position="218"/>
    </location>
</feature>
<dbReference type="AlphaFoldDB" id="A0A9P7ZCE6"/>
<comment type="caution">
    <text evidence="2">The sequence shown here is derived from an EMBL/GenBank/DDBJ whole genome shotgun (WGS) entry which is preliminary data.</text>
</comment>
<dbReference type="OrthoDB" id="3437037at2759"/>
<protein>
    <submittedName>
        <fullName evidence="2">Uncharacterized protein</fullName>
    </submittedName>
</protein>
<sequence>GNMHPPEHYINQVGAMEAEESRRGRLSPKEKIAEDGAQLRRQLDQDLTMTLLLQRCQETRFNLLPCDASECLIKPSDRGYQGSTLRHRILTDMSLGDSYHVPCLEAMLDLPQLVPSRFKLDTSPYRWNYNRPWSRGFMIKEWFDRSGQVDLGKLATYFEHMDMYWKERGDWSTRDIEWQIAHYECQTDCGADGWQERPSPPICPNIKSYTAEEGGDGK</sequence>
<proteinExistence type="predicted"/>
<dbReference type="GeneID" id="70291635"/>
<dbReference type="Proteomes" id="UP000887229">
    <property type="component" value="Unassembled WGS sequence"/>
</dbReference>
<name>A0A9P7ZCE6_9HYPO</name>
<dbReference type="EMBL" id="MU251314">
    <property type="protein sequence ID" value="KAG9249400.1"/>
    <property type="molecule type" value="Genomic_DNA"/>
</dbReference>